<accession>A0A251VLM8</accession>
<keyword evidence="3" id="KW-1185">Reference proteome</keyword>
<gene>
    <name evidence="2" type="ORF">HannXRQ_Chr01g0005641</name>
</gene>
<dbReference type="AlphaFoldDB" id="A0A251VLM8"/>
<organism evidence="2 3">
    <name type="scientific">Helianthus annuus</name>
    <name type="common">Common sunflower</name>
    <dbReference type="NCBI Taxonomy" id="4232"/>
    <lineage>
        <taxon>Eukaryota</taxon>
        <taxon>Viridiplantae</taxon>
        <taxon>Streptophyta</taxon>
        <taxon>Embryophyta</taxon>
        <taxon>Tracheophyta</taxon>
        <taxon>Spermatophyta</taxon>
        <taxon>Magnoliopsida</taxon>
        <taxon>eudicotyledons</taxon>
        <taxon>Gunneridae</taxon>
        <taxon>Pentapetalae</taxon>
        <taxon>asterids</taxon>
        <taxon>campanulids</taxon>
        <taxon>Asterales</taxon>
        <taxon>Asteraceae</taxon>
        <taxon>Asteroideae</taxon>
        <taxon>Heliantheae alliance</taxon>
        <taxon>Heliantheae</taxon>
        <taxon>Helianthus</taxon>
    </lineage>
</organism>
<dbReference type="EMBL" id="CM007890">
    <property type="protein sequence ID" value="OTG36259.1"/>
    <property type="molecule type" value="Genomic_DNA"/>
</dbReference>
<evidence type="ECO:0000256" key="1">
    <source>
        <dbReference type="SAM" id="Phobius"/>
    </source>
</evidence>
<feature type="transmembrane region" description="Helical" evidence="1">
    <location>
        <begin position="6"/>
        <end position="26"/>
    </location>
</feature>
<dbReference type="InParanoid" id="A0A251VLM8"/>
<reference evidence="3" key="1">
    <citation type="journal article" date="2017" name="Nature">
        <title>The sunflower genome provides insights into oil metabolism, flowering and Asterid evolution.</title>
        <authorList>
            <person name="Badouin H."/>
            <person name="Gouzy J."/>
            <person name="Grassa C.J."/>
            <person name="Murat F."/>
            <person name="Staton S.E."/>
            <person name="Cottret L."/>
            <person name="Lelandais-Briere C."/>
            <person name="Owens G.L."/>
            <person name="Carrere S."/>
            <person name="Mayjonade B."/>
            <person name="Legrand L."/>
            <person name="Gill N."/>
            <person name="Kane N.C."/>
            <person name="Bowers J.E."/>
            <person name="Hubner S."/>
            <person name="Bellec A."/>
            <person name="Berard A."/>
            <person name="Berges H."/>
            <person name="Blanchet N."/>
            <person name="Boniface M.C."/>
            <person name="Brunel D."/>
            <person name="Catrice O."/>
            <person name="Chaidir N."/>
            <person name="Claudel C."/>
            <person name="Donnadieu C."/>
            <person name="Faraut T."/>
            <person name="Fievet G."/>
            <person name="Helmstetter N."/>
            <person name="King M."/>
            <person name="Knapp S.J."/>
            <person name="Lai Z."/>
            <person name="Le Paslier M.C."/>
            <person name="Lippi Y."/>
            <person name="Lorenzon L."/>
            <person name="Mandel J.R."/>
            <person name="Marage G."/>
            <person name="Marchand G."/>
            <person name="Marquand E."/>
            <person name="Bret-Mestries E."/>
            <person name="Morien E."/>
            <person name="Nambeesan S."/>
            <person name="Nguyen T."/>
            <person name="Pegot-Espagnet P."/>
            <person name="Pouilly N."/>
            <person name="Raftis F."/>
            <person name="Sallet E."/>
            <person name="Schiex T."/>
            <person name="Thomas J."/>
            <person name="Vandecasteele C."/>
            <person name="Vares D."/>
            <person name="Vear F."/>
            <person name="Vautrin S."/>
            <person name="Crespi M."/>
            <person name="Mangin B."/>
            <person name="Burke J.M."/>
            <person name="Salse J."/>
            <person name="Munos S."/>
            <person name="Vincourt P."/>
            <person name="Rieseberg L.H."/>
            <person name="Langlade N.B."/>
        </authorList>
    </citation>
    <scope>NUCLEOTIDE SEQUENCE [LARGE SCALE GENOMIC DNA]</scope>
    <source>
        <strain evidence="3">cv. SF193</strain>
    </source>
</reference>
<keyword evidence="1" id="KW-1133">Transmembrane helix</keyword>
<name>A0A251VLM8_HELAN</name>
<evidence type="ECO:0000313" key="3">
    <source>
        <dbReference type="Proteomes" id="UP000215914"/>
    </source>
</evidence>
<keyword evidence="1" id="KW-0812">Transmembrane</keyword>
<evidence type="ECO:0000313" key="2">
    <source>
        <dbReference type="EMBL" id="OTG36259.1"/>
    </source>
</evidence>
<dbReference type="Proteomes" id="UP000215914">
    <property type="component" value="Chromosome 1"/>
</dbReference>
<proteinExistence type="predicted"/>
<sequence>MDQAFKITWFCGGGGAIAVILLWCVFHPPSVTCRRDGGLWSLVLGVSNDG</sequence>
<protein>
    <submittedName>
        <fullName evidence="2">Uncharacterized protein</fullName>
    </submittedName>
</protein>
<keyword evidence="1" id="KW-0472">Membrane</keyword>